<sequence>MRVLVTGWFSFVHGEVTAGDALALDSVASALTRAGIPYDEAWSPVFRPDAMSLREADPTRYTHLVFVCGPIHGDQVRGLHERYAGCRRIAVGVSVIDPADPAVTGFHRVLARDGLGAPGRDLAGPPEGAPPVAGVVLARGQGEYGARRRHDDVAARLTGWLGGRDCAALPLDTRLDPRDWRLCSTADQFVAVVRRLDVVVTTRLHGLVLALRSGVPALAVDPVDRGGKVSAQAGVWEWPALPASAGTAEFDAAWAWCLSEEGRRTARDRAATPPAALDRLVDELTAARSPGPAWGVP</sequence>
<feature type="domain" description="Polysaccharide pyruvyl transferase" evidence="1">
    <location>
        <begin position="184"/>
        <end position="221"/>
    </location>
</feature>
<protein>
    <submittedName>
        <fullName evidence="2">Polysaccharide pyruvyl transferase family protein</fullName>
    </submittedName>
</protein>
<evidence type="ECO:0000313" key="3">
    <source>
        <dbReference type="Proteomes" id="UP001500212"/>
    </source>
</evidence>
<dbReference type="Proteomes" id="UP001500212">
    <property type="component" value="Unassembled WGS sequence"/>
</dbReference>
<dbReference type="EMBL" id="BAABHJ010000023">
    <property type="protein sequence ID" value="GAA4613721.1"/>
    <property type="molecule type" value="Genomic_DNA"/>
</dbReference>
<dbReference type="RefSeq" id="WP_345361784.1">
    <property type="nucleotide sequence ID" value="NZ_BAABHJ010000023.1"/>
</dbReference>
<dbReference type="GO" id="GO:0016740">
    <property type="term" value="F:transferase activity"/>
    <property type="evidence" value="ECO:0007669"/>
    <property type="project" value="UniProtKB-KW"/>
</dbReference>
<dbReference type="InterPro" id="IPR007345">
    <property type="entry name" value="Polysacch_pyruvyl_Trfase"/>
</dbReference>
<keyword evidence="3" id="KW-1185">Reference proteome</keyword>
<comment type="caution">
    <text evidence="2">The sequence shown here is derived from an EMBL/GenBank/DDBJ whole genome shotgun (WGS) entry which is preliminary data.</text>
</comment>
<evidence type="ECO:0000313" key="2">
    <source>
        <dbReference type="EMBL" id="GAA4613721.1"/>
    </source>
</evidence>
<proteinExistence type="predicted"/>
<gene>
    <name evidence="2" type="ORF">GCM10023195_59570</name>
</gene>
<evidence type="ECO:0000259" key="1">
    <source>
        <dbReference type="Pfam" id="PF04230"/>
    </source>
</evidence>
<organism evidence="2 3">
    <name type="scientific">Actinoallomurus liliacearum</name>
    <dbReference type="NCBI Taxonomy" id="1080073"/>
    <lineage>
        <taxon>Bacteria</taxon>
        <taxon>Bacillati</taxon>
        <taxon>Actinomycetota</taxon>
        <taxon>Actinomycetes</taxon>
        <taxon>Streptosporangiales</taxon>
        <taxon>Thermomonosporaceae</taxon>
        <taxon>Actinoallomurus</taxon>
    </lineage>
</organism>
<reference evidence="3" key="1">
    <citation type="journal article" date="2019" name="Int. J. Syst. Evol. Microbiol.">
        <title>The Global Catalogue of Microorganisms (GCM) 10K type strain sequencing project: providing services to taxonomists for standard genome sequencing and annotation.</title>
        <authorList>
            <consortium name="The Broad Institute Genomics Platform"/>
            <consortium name="The Broad Institute Genome Sequencing Center for Infectious Disease"/>
            <person name="Wu L."/>
            <person name="Ma J."/>
        </authorList>
    </citation>
    <scope>NUCLEOTIDE SEQUENCE [LARGE SCALE GENOMIC DNA]</scope>
    <source>
        <strain evidence="3">JCM 17938</strain>
    </source>
</reference>
<accession>A0ABP8TPZ4</accession>
<name>A0ABP8TPZ4_9ACTN</name>
<dbReference type="Pfam" id="PF04230">
    <property type="entry name" value="PS_pyruv_trans"/>
    <property type="match status" value="1"/>
</dbReference>
<keyword evidence="2" id="KW-0808">Transferase</keyword>